<name>A0ABU2GDY2_9EURY</name>
<evidence type="ECO:0000313" key="4">
    <source>
        <dbReference type="Proteomes" id="UP001257060"/>
    </source>
</evidence>
<comment type="cofactor">
    <cofactor evidence="1">
        <name>pyridoxal 5'-phosphate</name>
        <dbReference type="ChEBI" id="CHEBI:597326"/>
    </cofactor>
</comment>
<dbReference type="EMBL" id="JAMQOP010000001">
    <property type="protein sequence ID" value="MDS0299017.1"/>
    <property type="molecule type" value="Genomic_DNA"/>
</dbReference>
<dbReference type="InterPro" id="IPR015421">
    <property type="entry name" value="PyrdxlP-dep_Trfase_major"/>
</dbReference>
<keyword evidence="1" id="KW-0808">Transferase</keyword>
<dbReference type="PANTHER" id="PTHR43510">
    <property type="entry name" value="AMINOTRANSFERASE FUNCTION, HYPOTHETICAL (EUROFUNG)"/>
    <property type="match status" value="1"/>
</dbReference>
<dbReference type="InterPro" id="IPR004839">
    <property type="entry name" value="Aminotransferase_I/II_large"/>
</dbReference>
<dbReference type="InterPro" id="IPR015422">
    <property type="entry name" value="PyrdxlP-dep_Trfase_small"/>
</dbReference>
<reference evidence="3 4" key="1">
    <citation type="submission" date="2022-06" db="EMBL/GenBank/DDBJ databases">
        <title>Halogeometricum sp. a new haloarchaeum isolate from saline soil.</title>
        <authorList>
            <person name="Strakova D."/>
            <person name="Galisteo C."/>
            <person name="Sanchez-Porro C."/>
            <person name="Ventosa A."/>
        </authorList>
    </citation>
    <scope>NUCLEOTIDE SEQUENCE [LARGE SCALE GENOMIC DNA]</scope>
    <source>
        <strain evidence="3 4">S1BR25-6</strain>
    </source>
</reference>
<dbReference type="RefSeq" id="WP_310923813.1">
    <property type="nucleotide sequence ID" value="NZ_JAMQOP010000001.1"/>
</dbReference>
<dbReference type="SUPFAM" id="SSF53383">
    <property type="entry name" value="PLP-dependent transferases"/>
    <property type="match status" value="1"/>
</dbReference>
<dbReference type="PANTHER" id="PTHR43510:SF1">
    <property type="entry name" value="AMINOTRANSFERASE FUNCTION, HYPOTHETICAL (EUROFUNG)"/>
    <property type="match status" value="1"/>
</dbReference>
<evidence type="ECO:0000259" key="2">
    <source>
        <dbReference type="Pfam" id="PF00155"/>
    </source>
</evidence>
<proteinExistence type="inferred from homology"/>
<dbReference type="Pfam" id="PF00155">
    <property type="entry name" value="Aminotran_1_2"/>
    <property type="match status" value="1"/>
</dbReference>
<sequence>MFPPLPYLEWISGRPEEATYDLGSSDLRTSAHQSGVIPDSLADLPDPDEEVTLRSQLADEYDVAEENVLVTAGATHANLVAESAALSVAESDGDGGGKEGTPPQVLVEKPGYQPLVSTPAALGARVDRFIRPEEGDELSADRIAAAVRSSFALAVTSNRHNPTGRLTSRERLSKAADAAREAGGFLLVDEVYGPFVTENPTDRAFGGVTAAGLDGAVVTGSLTKFYGLGGLRIGWLIGSEELLDAARDAAFHLPTVAEPSRALARRALHNREELSATAREHLRANHELLAEFAATHEKLSGEVYDGSTYAFLAHEDADGDEVAEAAWDEGILVVPGRFFDDADGFRIALGREPDHVEAALNALSDVLASLSADA</sequence>
<organism evidence="3 4">
    <name type="scientific">Halogeometricum salsisoli</name>
    <dbReference type="NCBI Taxonomy" id="2950536"/>
    <lineage>
        <taxon>Archaea</taxon>
        <taxon>Methanobacteriati</taxon>
        <taxon>Methanobacteriota</taxon>
        <taxon>Stenosarchaea group</taxon>
        <taxon>Halobacteria</taxon>
        <taxon>Halobacteriales</taxon>
        <taxon>Haloferacaceae</taxon>
        <taxon>Halogeometricum</taxon>
    </lineage>
</organism>
<keyword evidence="1 3" id="KW-0032">Aminotransferase</keyword>
<feature type="domain" description="Aminotransferase class I/classII large" evidence="2">
    <location>
        <begin position="41"/>
        <end position="363"/>
    </location>
</feature>
<dbReference type="PROSITE" id="PS00105">
    <property type="entry name" value="AA_TRANSFER_CLASS_1"/>
    <property type="match status" value="1"/>
</dbReference>
<gene>
    <name evidence="3" type="ORF">NDI76_09695</name>
</gene>
<dbReference type="Gene3D" id="3.90.1150.10">
    <property type="entry name" value="Aspartate Aminotransferase, domain 1"/>
    <property type="match status" value="1"/>
</dbReference>
<comment type="similarity">
    <text evidence="1">Belongs to the class-I pyridoxal-phosphate-dependent aminotransferase family.</text>
</comment>
<dbReference type="Gene3D" id="3.40.640.10">
    <property type="entry name" value="Type I PLP-dependent aspartate aminotransferase-like (Major domain)"/>
    <property type="match status" value="1"/>
</dbReference>
<accession>A0ABU2GDY2</accession>
<dbReference type="InterPro" id="IPR004838">
    <property type="entry name" value="NHTrfase_class1_PyrdxlP-BS"/>
</dbReference>
<dbReference type="GO" id="GO:0008483">
    <property type="term" value="F:transaminase activity"/>
    <property type="evidence" value="ECO:0007669"/>
    <property type="project" value="UniProtKB-KW"/>
</dbReference>
<dbReference type="EC" id="2.6.1.-" evidence="1"/>
<keyword evidence="4" id="KW-1185">Reference proteome</keyword>
<dbReference type="Proteomes" id="UP001257060">
    <property type="component" value="Unassembled WGS sequence"/>
</dbReference>
<dbReference type="CDD" id="cd00609">
    <property type="entry name" value="AAT_like"/>
    <property type="match status" value="1"/>
</dbReference>
<dbReference type="InterPro" id="IPR015424">
    <property type="entry name" value="PyrdxlP-dep_Trfase"/>
</dbReference>
<protein>
    <recommendedName>
        <fullName evidence="1">Aminotransferase</fullName>
        <ecNumber evidence="1">2.6.1.-</ecNumber>
    </recommendedName>
</protein>
<comment type="caution">
    <text evidence="3">The sequence shown here is derived from an EMBL/GenBank/DDBJ whole genome shotgun (WGS) entry which is preliminary data.</text>
</comment>
<evidence type="ECO:0000313" key="3">
    <source>
        <dbReference type="EMBL" id="MDS0299017.1"/>
    </source>
</evidence>
<evidence type="ECO:0000256" key="1">
    <source>
        <dbReference type="RuleBase" id="RU000481"/>
    </source>
</evidence>